<keyword evidence="8" id="KW-1185">Reference proteome</keyword>
<dbReference type="PROSITE" id="PS00010">
    <property type="entry name" value="ASX_HYDROXYL"/>
    <property type="match status" value="2"/>
</dbReference>
<feature type="domain" description="EGF-like" evidence="7">
    <location>
        <begin position="132"/>
        <end position="175"/>
    </location>
</feature>
<dbReference type="PROSITE" id="PS50026">
    <property type="entry name" value="EGF_3"/>
    <property type="match status" value="5"/>
</dbReference>
<keyword evidence="4 5" id="KW-1015">Disulfide bond</keyword>
<dbReference type="SMART" id="SM00181">
    <property type="entry name" value="EGF"/>
    <property type="match status" value="10"/>
</dbReference>
<dbReference type="WBParaSite" id="EEL_0000965101-mRNA-1">
    <property type="protein sequence ID" value="EEL_0000965101-mRNA-1"/>
    <property type="gene ID" value="EEL_0000965101"/>
</dbReference>
<evidence type="ECO:0000256" key="4">
    <source>
        <dbReference type="ARBA" id="ARBA00023157"/>
    </source>
</evidence>
<evidence type="ECO:0000313" key="8">
    <source>
        <dbReference type="Proteomes" id="UP000050640"/>
    </source>
</evidence>
<feature type="disulfide bond" evidence="5">
    <location>
        <begin position="59"/>
        <end position="69"/>
    </location>
</feature>
<dbReference type="PROSITE" id="PS00022">
    <property type="entry name" value="EGF_1"/>
    <property type="match status" value="1"/>
</dbReference>
<dbReference type="SUPFAM" id="SSF57196">
    <property type="entry name" value="EGF/Laminin"/>
    <property type="match status" value="1"/>
</dbReference>
<keyword evidence="1 5" id="KW-0245">EGF-like domain</keyword>
<dbReference type="InterPro" id="IPR052235">
    <property type="entry name" value="Nephronectin_domain"/>
</dbReference>
<keyword evidence="2" id="KW-0732">Signal</keyword>
<dbReference type="InterPro" id="IPR018097">
    <property type="entry name" value="EGF_Ca-bd_CS"/>
</dbReference>
<dbReference type="SUPFAM" id="SSF57184">
    <property type="entry name" value="Growth factor receptor domain"/>
    <property type="match status" value="1"/>
</dbReference>
<dbReference type="STRING" id="1147741.A0A0R3S4D3"/>
<feature type="compositionally biased region" description="Polar residues" evidence="6">
    <location>
        <begin position="558"/>
        <end position="570"/>
    </location>
</feature>
<dbReference type="SMART" id="SM00179">
    <property type="entry name" value="EGF_CA"/>
    <property type="match status" value="7"/>
</dbReference>
<name>A0A0R3S4D3_9BILA</name>
<dbReference type="InterPro" id="IPR024731">
    <property type="entry name" value="NELL2-like_EGF"/>
</dbReference>
<dbReference type="Proteomes" id="UP000050640">
    <property type="component" value="Unplaced"/>
</dbReference>
<keyword evidence="3" id="KW-0677">Repeat</keyword>
<feature type="domain" description="EGF-like" evidence="7">
    <location>
        <begin position="219"/>
        <end position="259"/>
    </location>
</feature>
<evidence type="ECO:0000256" key="2">
    <source>
        <dbReference type="ARBA" id="ARBA00022729"/>
    </source>
</evidence>
<feature type="disulfide bond" evidence="5">
    <location>
        <begin position="80"/>
        <end position="89"/>
    </location>
</feature>
<dbReference type="PROSITE" id="PS01187">
    <property type="entry name" value="EGF_CA"/>
    <property type="match status" value="3"/>
</dbReference>
<dbReference type="PROSITE" id="PS01186">
    <property type="entry name" value="EGF_2"/>
    <property type="match status" value="4"/>
</dbReference>
<dbReference type="InterPro" id="IPR001881">
    <property type="entry name" value="EGF-like_Ca-bd_dom"/>
</dbReference>
<dbReference type="AlphaFoldDB" id="A0A0R3S4D3"/>
<protein>
    <submittedName>
        <fullName evidence="9">EGF-like domain protein</fullName>
    </submittedName>
</protein>
<dbReference type="CDD" id="cd00054">
    <property type="entry name" value="EGF_CA"/>
    <property type="match status" value="4"/>
</dbReference>
<evidence type="ECO:0000313" key="9">
    <source>
        <dbReference type="WBParaSite" id="EEL_0000965101-mRNA-1"/>
    </source>
</evidence>
<dbReference type="FunFam" id="2.10.25.10:FF:000555">
    <property type="entry name" value="Dumpy, isoform I"/>
    <property type="match status" value="1"/>
</dbReference>
<evidence type="ECO:0000256" key="3">
    <source>
        <dbReference type="ARBA" id="ARBA00022737"/>
    </source>
</evidence>
<evidence type="ECO:0000259" key="7">
    <source>
        <dbReference type="PROSITE" id="PS50026"/>
    </source>
</evidence>
<feature type="domain" description="EGF-like" evidence="7">
    <location>
        <begin position="93"/>
        <end position="131"/>
    </location>
</feature>
<evidence type="ECO:0000256" key="6">
    <source>
        <dbReference type="SAM" id="MobiDB-lite"/>
    </source>
</evidence>
<feature type="domain" description="EGF-like" evidence="7">
    <location>
        <begin position="260"/>
        <end position="298"/>
    </location>
</feature>
<feature type="region of interest" description="Disordered" evidence="6">
    <location>
        <begin position="558"/>
        <end position="593"/>
    </location>
</feature>
<dbReference type="PANTHER" id="PTHR24050:SF28">
    <property type="entry name" value="UROMODULIN-LIKE"/>
    <property type="match status" value="1"/>
</dbReference>
<proteinExistence type="predicted"/>
<dbReference type="Gene3D" id="2.10.25.10">
    <property type="entry name" value="Laminin"/>
    <property type="match status" value="5"/>
</dbReference>
<dbReference type="InterPro" id="IPR009030">
    <property type="entry name" value="Growth_fac_rcpt_cys_sf"/>
</dbReference>
<organism evidence="8 9">
    <name type="scientific">Elaeophora elaphi</name>
    <dbReference type="NCBI Taxonomy" id="1147741"/>
    <lineage>
        <taxon>Eukaryota</taxon>
        <taxon>Metazoa</taxon>
        <taxon>Ecdysozoa</taxon>
        <taxon>Nematoda</taxon>
        <taxon>Chromadorea</taxon>
        <taxon>Rhabditida</taxon>
        <taxon>Spirurina</taxon>
        <taxon>Spiruromorpha</taxon>
        <taxon>Filarioidea</taxon>
        <taxon>Onchocercidae</taxon>
        <taxon>Elaeophora</taxon>
    </lineage>
</organism>
<dbReference type="Pfam" id="PF07645">
    <property type="entry name" value="EGF_CA"/>
    <property type="match status" value="5"/>
</dbReference>
<feature type="compositionally biased region" description="Basic and acidic residues" evidence="6">
    <location>
        <begin position="572"/>
        <end position="586"/>
    </location>
</feature>
<dbReference type="PANTHER" id="PTHR24050">
    <property type="entry name" value="PA14 DOMAIN-CONTAINING PROTEIN"/>
    <property type="match status" value="1"/>
</dbReference>
<dbReference type="FunFam" id="2.10.25.10:FF:000038">
    <property type="entry name" value="Fibrillin 2"/>
    <property type="match status" value="2"/>
</dbReference>
<reference evidence="9" key="1">
    <citation type="submission" date="2017-02" db="UniProtKB">
        <authorList>
            <consortium name="WormBaseParasite"/>
        </authorList>
    </citation>
    <scope>IDENTIFICATION</scope>
</reference>
<dbReference type="InterPro" id="IPR049883">
    <property type="entry name" value="NOTCH1_EGF-like"/>
</dbReference>
<accession>A0A0R3S4D3</accession>
<dbReference type="InterPro" id="IPR000152">
    <property type="entry name" value="EGF-type_Asp/Asn_hydroxyl_site"/>
</dbReference>
<evidence type="ECO:0000256" key="5">
    <source>
        <dbReference type="PROSITE-ProRule" id="PRU00076"/>
    </source>
</evidence>
<dbReference type="GO" id="GO:0005509">
    <property type="term" value="F:calcium ion binding"/>
    <property type="evidence" value="ECO:0007669"/>
    <property type="project" value="InterPro"/>
</dbReference>
<feature type="domain" description="EGF-like" evidence="7">
    <location>
        <begin position="55"/>
        <end position="90"/>
    </location>
</feature>
<dbReference type="InterPro" id="IPR000742">
    <property type="entry name" value="EGF"/>
</dbReference>
<comment type="caution">
    <text evidence="5">Lacks conserved residue(s) required for the propagation of feature annotation.</text>
</comment>
<evidence type="ECO:0000256" key="1">
    <source>
        <dbReference type="ARBA" id="ARBA00022536"/>
    </source>
</evidence>
<sequence length="982" mass="106749">MTVLVINPCEMKIIIVAGHLNLKTTDGVNTQKTFQLCKKYNYRYRTNLKPSSESSGSRCNSTCNQRGACLFDGYQGQCYCNAGYHGPDCELSDNNECKDKPCHWLAHCRNTYGSYSCTCFPGFQGDGHECSDIDECETGIAKCPEHSKCVNLPGTHFCNCTEGFQPLGVPLERCADIDECAQEMHDCPENFKCQNEIGKFKCVEKCDAGYRLVNETCVDIDECAENTPECNKRASCVNTVGSYQCICEDGFTGDGENCTPLNDCSQQDGICDRHAFCIGSLRMCVCQSGYIGDGLNCYDINECEAKHNPCEGQSGELRCVNIDGGYICCEEDLDDKKCIREKGAFCSGGCGLHAVCYNETCQCMEGFSGDPRIKCSDINECEDDKQCPGAGEWCVNLFGGFICCSADSKNPECLGSSSKFDGIRRTFSTGSTQQKETGGFMIIDKRVLPSEQFGLACYFGCPADSHCVNDTCRCNDGFIGNTFEDVNECELGLCNQSNARCINLRGSFACCTTNSTSSHCIDSEITHEDNHENGLSTGSTKGEHRTFLSAVEKVTSDIGTASSGSNANNIGTDDHSQSDSSSKDDFSGGDDEERNSWAIETVGEWRNFTGHAIIIGRGRIESKKWNVARDRNGTLVGIERSSENPIILFPKTLSPPTSKIISSEINISHDKSGKFITSKIPNTSTHVSEAESMKRAKLERTTILEINKVETSTTVTGRDLTGTNIEAKQATGATKKIPSKVEEQLKTTGYIISKSPETQVHSTDRETNDSLAERIISPSIPESESQRKKEGEEKMHLGNSAVAVSGAEAAITISVKEETVTPTVVDVTPKGAAIAASETRDKLSGATVKVGLEIAKVSLTTEPEFGIEVVEISRKHASETGGKIEVDAAFHPFTKGSAVEFETDLTTASQTIESTKSELIQTSIPIEMTQTATETVTLEKFSEQPTEIIESTEVSSTLQQTSENAEADDWMSHNVSTFNGDI</sequence>
<dbReference type="Pfam" id="PF12947">
    <property type="entry name" value="EGF_3"/>
    <property type="match status" value="1"/>
</dbReference>